<dbReference type="EMBL" id="SRLO01001102">
    <property type="protein sequence ID" value="TNN41508.1"/>
    <property type="molecule type" value="Genomic_DNA"/>
</dbReference>
<dbReference type="AlphaFoldDB" id="A0A4Z2FK35"/>
<evidence type="ECO:0000313" key="3">
    <source>
        <dbReference type="Proteomes" id="UP000314294"/>
    </source>
</evidence>
<feature type="region of interest" description="Disordered" evidence="1">
    <location>
        <begin position="1"/>
        <end position="23"/>
    </location>
</feature>
<comment type="caution">
    <text evidence="2">The sequence shown here is derived from an EMBL/GenBank/DDBJ whole genome shotgun (WGS) entry which is preliminary data.</text>
</comment>
<evidence type="ECO:0000256" key="1">
    <source>
        <dbReference type="SAM" id="MobiDB-lite"/>
    </source>
</evidence>
<evidence type="ECO:0000313" key="2">
    <source>
        <dbReference type="EMBL" id="TNN41508.1"/>
    </source>
</evidence>
<accession>A0A4Z2FK35</accession>
<gene>
    <name evidence="2" type="ORF">EYF80_048314</name>
</gene>
<keyword evidence="3" id="KW-1185">Reference proteome</keyword>
<protein>
    <submittedName>
        <fullName evidence="2">Uncharacterized protein</fullName>
    </submittedName>
</protein>
<proteinExistence type="predicted"/>
<name>A0A4Z2FK35_9TELE</name>
<sequence length="87" mass="9536">MVKIERLHVDASEGAAPRPRRAAGGPWLWERRDARVICCCLSNSSGQLHPPFTATACHEDTYIMRNNSELIVTLDGGSSPSGDKKDK</sequence>
<reference evidence="2 3" key="1">
    <citation type="submission" date="2019-03" db="EMBL/GenBank/DDBJ databases">
        <title>First draft genome of Liparis tanakae, snailfish: a comprehensive survey of snailfish specific genes.</title>
        <authorList>
            <person name="Kim W."/>
            <person name="Song I."/>
            <person name="Jeong J.-H."/>
            <person name="Kim D."/>
            <person name="Kim S."/>
            <person name="Ryu S."/>
            <person name="Song J.Y."/>
            <person name="Lee S.K."/>
        </authorList>
    </citation>
    <scope>NUCLEOTIDE SEQUENCE [LARGE SCALE GENOMIC DNA]</scope>
    <source>
        <tissue evidence="2">Muscle</tissue>
    </source>
</reference>
<feature type="compositionally biased region" description="Low complexity" evidence="1">
    <location>
        <begin position="14"/>
        <end position="23"/>
    </location>
</feature>
<feature type="compositionally biased region" description="Basic and acidic residues" evidence="1">
    <location>
        <begin position="1"/>
        <end position="11"/>
    </location>
</feature>
<organism evidence="2 3">
    <name type="scientific">Liparis tanakae</name>
    <name type="common">Tanaka's snailfish</name>
    <dbReference type="NCBI Taxonomy" id="230148"/>
    <lineage>
        <taxon>Eukaryota</taxon>
        <taxon>Metazoa</taxon>
        <taxon>Chordata</taxon>
        <taxon>Craniata</taxon>
        <taxon>Vertebrata</taxon>
        <taxon>Euteleostomi</taxon>
        <taxon>Actinopterygii</taxon>
        <taxon>Neopterygii</taxon>
        <taxon>Teleostei</taxon>
        <taxon>Neoteleostei</taxon>
        <taxon>Acanthomorphata</taxon>
        <taxon>Eupercaria</taxon>
        <taxon>Perciformes</taxon>
        <taxon>Cottioidei</taxon>
        <taxon>Cottales</taxon>
        <taxon>Liparidae</taxon>
        <taxon>Liparis</taxon>
    </lineage>
</organism>
<dbReference type="Proteomes" id="UP000314294">
    <property type="component" value="Unassembled WGS sequence"/>
</dbReference>